<reference evidence="2" key="2">
    <citation type="submission" date="2017-10" db="EMBL/GenBank/DDBJ databases">
        <title>Ladona fulva Genome sequencing and assembly.</title>
        <authorList>
            <person name="Murali S."/>
            <person name="Richards S."/>
            <person name="Bandaranaike D."/>
            <person name="Bellair M."/>
            <person name="Blankenburg K."/>
            <person name="Chao H."/>
            <person name="Dinh H."/>
            <person name="Doddapaneni H."/>
            <person name="Dugan-Rocha S."/>
            <person name="Elkadiri S."/>
            <person name="Gnanaolivu R."/>
            <person name="Hernandez B."/>
            <person name="Skinner E."/>
            <person name="Javaid M."/>
            <person name="Lee S."/>
            <person name="Li M."/>
            <person name="Ming W."/>
            <person name="Munidasa M."/>
            <person name="Muniz J."/>
            <person name="Nguyen L."/>
            <person name="Hughes D."/>
            <person name="Osuji N."/>
            <person name="Pu L.-L."/>
            <person name="Puazo M."/>
            <person name="Qu C."/>
            <person name="Quiroz J."/>
            <person name="Raj R."/>
            <person name="Weissenberger G."/>
            <person name="Xin Y."/>
            <person name="Zou X."/>
            <person name="Han Y."/>
            <person name="Worley K."/>
            <person name="Muzny D."/>
            <person name="Gibbs R."/>
        </authorList>
    </citation>
    <scope>NUCLEOTIDE SEQUENCE</scope>
    <source>
        <strain evidence="2">Sampled in the wild</strain>
    </source>
</reference>
<comment type="caution">
    <text evidence="2">The sequence shown here is derived from an EMBL/GenBank/DDBJ whole genome shotgun (WGS) entry which is preliminary data.</text>
</comment>
<protein>
    <submittedName>
        <fullName evidence="2">Uncharacterized protein</fullName>
    </submittedName>
</protein>
<evidence type="ECO:0000313" key="3">
    <source>
        <dbReference type="Proteomes" id="UP000792457"/>
    </source>
</evidence>
<feature type="compositionally biased region" description="Basic and acidic residues" evidence="1">
    <location>
        <begin position="256"/>
        <end position="276"/>
    </location>
</feature>
<organism evidence="2 3">
    <name type="scientific">Ladona fulva</name>
    <name type="common">Scarce chaser dragonfly</name>
    <name type="synonym">Libellula fulva</name>
    <dbReference type="NCBI Taxonomy" id="123851"/>
    <lineage>
        <taxon>Eukaryota</taxon>
        <taxon>Metazoa</taxon>
        <taxon>Ecdysozoa</taxon>
        <taxon>Arthropoda</taxon>
        <taxon>Hexapoda</taxon>
        <taxon>Insecta</taxon>
        <taxon>Pterygota</taxon>
        <taxon>Palaeoptera</taxon>
        <taxon>Odonata</taxon>
        <taxon>Epiprocta</taxon>
        <taxon>Anisoptera</taxon>
        <taxon>Libelluloidea</taxon>
        <taxon>Libellulidae</taxon>
        <taxon>Ladona</taxon>
    </lineage>
</organism>
<evidence type="ECO:0000313" key="2">
    <source>
        <dbReference type="EMBL" id="KAG8229728.1"/>
    </source>
</evidence>
<evidence type="ECO:0000256" key="1">
    <source>
        <dbReference type="SAM" id="MobiDB-lite"/>
    </source>
</evidence>
<name>A0A8K0P255_LADFU</name>
<reference evidence="2" key="1">
    <citation type="submission" date="2013-04" db="EMBL/GenBank/DDBJ databases">
        <authorList>
            <person name="Qu J."/>
            <person name="Murali S.C."/>
            <person name="Bandaranaike D."/>
            <person name="Bellair M."/>
            <person name="Blankenburg K."/>
            <person name="Chao H."/>
            <person name="Dinh H."/>
            <person name="Doddapaneni H."/>
            <person name="Downs B."/>
            <person name="Dugan-Rocha S."/>
            <person name="Elkadiri S."/>
            <person name="Gnanaolivu R.D."/>
            <person name="Hernandez B."/>
            <person name="Javaid M."/>
            <person name="Jayaseelan J.C."/>
            <person name="Lee S."/>
            <person name="Li M."/>
            <person name="Ming W."/>
            <person name="Munidasa M."/>
            <person name="Muniz J."/>
            <person name="Nguyen L."/>
            <person name="Ongeri F."/>
            <person name="Osuji N."/>
            <person name="Pu L.-L."/>
            <person name="Puazo M."/>
            <person name="Qu C."/>
            <person name="Quiroz J."/>
            <person name="Raj R."/>
            <person name="Weissenberger G."/>
            <person name="Xin Y."/>
            <person name="Zou X."/>
            <person name="Han Y."/>
            <person name="Richards S."/>
            <person name="Worley K."/>
            <person name="Muzny D."/>
            <person name="Gibbs R."/>
        </authorList>
    </citation>
    <scope>NUCLEOTIDE SEQUENCE</scope>
    <source>
        <strain evidence="2">Sampled in the wild</strain>
    </source>
</reference>
<dbReference type="AlphaFoldDB" id="A0A8K0P255"/>
<dbReference type="EMBL" id="KZ308444">
    <property type="protein sequence ID" value="KAG8229728.1"/>
    <property type="molecule type" value="Genomic_DNA"/>
</dbReference>
<gene>
    <name evidence="2" type="ORF">J437_LFUL007903</name>
</gene>
<feature type="region of interest" description="Disordered" evidence="1">
    <location>
        <begin position="256"/>
        <end position="302"/>
    </location>
</feature>
<dbReference type="Proteomes" id="UP000792457">
    <property type="component" value="Unassembled WGS sequence"/>
</dbReference>
<sequence>MFLGFELSVQLPLYTCCRKLLIALLSLSFNVLQSIYFNCIDPGKKETEFLLEAIPLLTELLASKPSAAKHIVAHDAGNYYSEEDRISNMDNLCVGGAFLMLIEYPDRAVRLEFLKLILSLARNSAEVLRYLIEFKFYLAVSTRLEICAHFCEAATADSTFWLELRLLLQVLTTILYECEKFTNELPGMAYMQKVLIMLTNLEPYSMKFMAAKCHAILVNFICDQPSTKDSKVEKSVRRKTTEDTCRVKDRLSVNKHTPDLQTDRRPRKAYSDKVPLESKNSPEPVLSVMDLKGSDDDDDDDIYSDVPTGKFPSYLNIHCLSLTALGYV</sequence>
<proteinExistence type="predicted"/>
<keyword evidence="3" id="KW-1185">Reference proteome</keyword>
<accession>A0A8K0P255</accession>